<protein>
    <submittedName>
        <fullName evidence="2">Uncharacterized protein</fullName>
    </submittedName>
</protein>
<dbReference type="OrthoDB" id="9884439at2"/>
<proteinExistence type="predicted"/>
<comment type="caution">
    <text evidence="2">The sequence shown here is derived from an EMBL/GenBank/DDBJ whole genome shotgun (WGS) entry which is preliminary data.</text>
</comment>
<keyword evidence="3" id="KW-1185">Reference proteome</keyword>
<gene>
    <name evidence="2" type="ORF">TcarDRAFT_0855</name>
</gene>
<sequence>MNISYAVWGVFFGWLLMPSWRKRSFRALTPLLAYATALVAGAAVTYFFHMQRQTWFFIVGMISQFLTFLLAHAARTVWWKIKNR</sequence>
<reference evidence="2 3" key="2">
    <citation type="submission" date="2007-01" db="EMBL/GenBank/DDBJ databases">
        <title>Sequencing of the draft genome and assembly of Thermosinus carboxydivorans Nor1.</title>
        <authorList>
            <consortium name="US DOE Joint Genome Institute (JGI-PGF)"/>
            <person name="Copeland A."/>
            <person name="Lucas S."/>
            <person name="Lapidus A."/>
            <person name="Barry K."/>
            <person name="Glavina del Rio T."/>
            <person name="Dalin E."/>
            <person name="Tice H."/>
            <person name="Bruce D."/>
            <person name="Pitluck S."/>
            <person name="Richardson P."/>
        </authorList>
    </citation>
    <scope>NUCLEOTIDE SEQUENCE [LARGE SCALE GENOMIC DNA]</scope>
    <source>
        <strain evidence="2 3">Nor1</strain>
    </source>
</reference>
<feature type="transmembrane region" description="Helical" evidence="1">
    <location>
        <begin position="31"/>
        <end position="48"/>
    </location>
</feature>
<keyword evidence="1" id="KW-0472">Membrane</keyword>
<accession>A1HRX8</accession>
<dbReference type="AlphaFoldDB" id="A1HRX8"/>
<evidence type="ECO:0000313" key="2">
    <source>
        <dbReference type="EMBL" id="EAX47216.1"/>
    </source>
</evidence>
<evidence type="ECO:0000256" key="1">
    <source>
        <dbReference type="SAM" id="Phobius"/>
    </source>
</evidence>
<dbReference type="RefSeq" id="WP_007289840.1">
    <property type="nucleotide sequence ID" value="NZ_AAWL01000013.1"/>
</dbReference>
<dbReference type="Proteomes" id="UP000005139">
    <property type="component" value="Unassembled WGS sequence"/>
</dbReference>
<evidence type="ECO:0000313" key="3">
    <source>
        <dbReference type="Proteomes" id="UP000005139"/>
    </source>
</evidence>
<keyword evidence="1" id="KW-0812">Transmembrane</keyword>
<feature type="transmembrane region" description="Helical" evidence="1">
    <location>
        <begin position="55"/>
        <end position="74"/>
    </location>
</feature>
<name>A1HRX8_9FIRM</name>
<keyword evidence="1" id="KW-1133">Transmembrane helix</keyword>
<organism evidence="2 3">
    <name type="scientific">Thermosinus carboxydivorans Nor1</name>
    <dbReference type="NCBI Taxonomy" id="401526"/>
    <lineage>
        <taxon>Bacteria</taxon>
        <taxon>Bacillati</taxon>
        <taxon>Bacillota</taxon>
        <taxon>Negativicutes</taxon>
        <taxon>Selenomonadales</taxon>
        <taxon>Sporomusaceae</taxon>
        <taxon>Thermosinus</taxon>
    </lineage>
</organism>
<reference evidence="2 3" key="1">
    <citation type="submission" date="2007-01" db="EMBL/GenBank/DDBJ databases">
        <title>Annotation of the draft genome assembly of Thermosinus carboxydivorans Nor1.</title>
        <authorList>
            <consortium name="US DOE Joint Genome Institute (JGI-ORNL)"/>
            <person name="Larimer F."/>
            <person name="Land M."/>
            <person name="Hauser L."/>
        </authorList>
    </citation>
    <scope>NUCLEOTIDE SEQUENCE [LARGE SCALE GENOMIC DNA]</scope>
    <source>
        <strain evidence="2 3">Nor1</strain>
    </source>
</reference>
<dbReference type="EMBL" id="AAWL01000013">
    <property type="protein sequence ID" value="EAX47216.1"/>
    <property type="molecule type" value="Genomic_DNA"/>
</dbReference>